<organism evidence="2 3">
    <name type="scientific">Algoriphagus hitonicola</name>
    <dbReference type="NCBI Taxonomy" id="435880"/>
    <lineage>
        <taxon>Bacteria</taxon>
        <taxon>Pseudomonadati</taxon>
        <taxon>Bacteroidota</taxon>
        <taxon>Cytophagia</taxon>
        <taxon>Cytophagales</taxon>
        <taxon>Cyclobacteriaceae</taxon>
        <taxon>Algoriphagus</taxon>
    </lineage>
</organism>
<name>A0A1I2NMK1_9BACT</name>
<reference evidence="3" key="1">
    <citation type="submission" date="2016-10" db="EMBL/GenBank/DDBJ databases">
        <authorList>
            <person name="Varghese N."/>
            <person name="Submissions S."/>
        </authorList>
    </citation>
    <scope>NUCLEOTIDE SEQUENCE [LARGE SCALE GENOMIC DNA]</scope>
    <source>
        <strain evidence="3">DSM 19315</strain>
    </source>
</reference>
<protein>
    <submittedName>
        <fullName evidence="2">Uncharacterized protein</fullName>
    </submittedName>
</protein>
<dbReference type="OrthoDB" id="958951at2"/>
<dbReference type="RefSeq" id="WP_092788344.1">
    <property type="nucleotide sequence ID" value="NZ_FOPC01000001.1"/>
</dbReference>
<proteinExistence type="predicted"/>
<feature type="chain" id="PRO_5011618229" evidence="1">
    <location>
        <begin position="20"/>
        <end position="296"/>
    </location>
</feature>
<dbReference type="EMBL" id="FOPC01000001">
    <property type="protein sequence ID" value="SFG03999.1"/>
    <property type="molecule type" value="Genomic_DNA"/>
</dbReference>
<dbReference type="STRING" id="435880.SAMN04487988_101163"/>
<evidence type="ECO:0000256" key="1">
    <source>
        <dbReference type="SAM" id="SignalP"/>
    </source>
</evidence>
<evidence type="ECO:0000313" key="3">
    <source>
        <dbReference type="Proteomes" id="UP000199642"/>
    </source>
</evidence>
<dbReference type="Proteomes" id="UP000199642">
    <property type="component" value="Unassembled WGS sequence"/>
</dbReference>
<gene>
    <name evidence="2" type="ORF">SAMN04487988_101163</name>
</gene>
<dbReference type="AlphaFoldDB" id="A0A1I2NMK1"/>
<accession>A0A1I2NMK1</accession>
<keyword evidence="1" id="KW-0732">Signal</keyword>
<evidence type="ECO:0000313" key="2">
    <source>
        <dbReference type="EMBL" id="SFG03999.1"/>
    </source>
</evidence>
<feature type="signal peptide" evidence="1">
    <location>
        <begin position="1"/>
        <end position="19"/>
    </location>
</feature>
<sequence length="296" mass="33610">MRILLLISVVFFIGSQAFAQSKHDLIYLSEEPKEVKVKEIGQSNIKYTYPDEEVVYSINKFLVSKVEFESGRVENFKSPLKPVNNLTDAKDVYLTFNPDEVTGLYNLGNLFSKATGVTTLSSINKVNNRALEKLKYEATMMGANAVYIGNQYQRGNQYGNEYTPGNSTQTSYSGMAFSNKKLNLDEIEEMLKTQQLTPFQKVVLKRNGWSPKTFDKPSFTDSGESIALDIEKITRSEDAIFVTIPSLRAKSNKLKVVSYQEDSITLMERDDNGITNYLLLTENHPFIRNIRENINN</sequence>
<keyword evidence="3" id="KW-1185">Reference proteome</keyword>